<feature type="non-terminal residue" evidence="1">
    <location>
        <position position="1"/>
    </location>
</feature>
<dbReference type="Proteomes" id="UP001219934">
    <property type="component" value="Unassembled WGS sequence"/>
</dbReference>
<name>A0AAD6B4K3_9TELE</name>
<comment type="caution">
    <text evidence="1">The sequence shown here is derived from an EMBL/GenBank/DDBJ whole genome shotgun (WGS) entry which is preliminary data.</text>
</comment>
<gene>
    <name evidence="1" type="ORF">JOQ06_017687</name>
</gene>
<dbReference type="AlphaFoldDB" id="A0AAD6B4K3"/>
<keyword evidence="2" id="KW-1185">Reference proteome</keyword>
<sequence>CYCSPDDKAHVPPLFSILVGGGRALCLAAIVPDTRFDLTDTRAVKRERERGRKGPPLAIRLPPVAVKRRAGHLCAGSLKRVDERHDPVKVVPSVHNTPKPKPAAASVYRHDDTDRPTLYSHVFVPYCKCIV</sequence>
<evidence type="ECO:0000313" key="2">
    <source>
        <dbReference type="Proteomes" id="UP001219934"/>
    </source>
</evidence>
<reference evidence="1" key="1">
    <citation type="submission" date="2022-11" db="EMBL/GenBank/DDBJ databases">
        <title>Chromosome-level genome of Pogonophryne albipinna.</title>
        <authorList>
            <person name="Jo E."/>
        </authorList>
    </citation>
    <scope>NUCLEOTIDE SEQUENCE</scope>
    <source>
        <strain evidence="1">SGF0006</strain>
        <tissue evidence="1">Muscle</tissue>
    </source>
</reference>
<feature type="non-terminal residue" evidence="1">
    <location>
        <position position="131"/>
    </location>
</feature>
<accession>A0AAD6B4K3</accession>
<dbReference type="EMBL" id="JAPTMU010000011">
    <property type="protein sequence ID" value="KAJ4936163.1"/>
    <property type="molecule type" value="Genomic_DNA"/>
</dbReference>
<protein>
    <submittedName>
        <fullName evidence="1">Uncharacterized protein</fullName>
    </submittedName>
</protein>
<proteinExistence type="predicted"/>
<evidence type="ECO:0000313" key="1">
    <source>
        <dbReference type="EMBL" id="KAJ4936163.1"/>
    </source>
</evidence>
<organism evidence="1 2">
    <name type="scientific">Pogonophryne albipinna</name>
    <dbReference type="NCBI Taxonomy" id="1090488"/>
    <lineage>
        <taxon>Eukaryota</taxon>
        <taxon>Metazoa</taxon>
        <taxon>Chordata</taxon>
        <taxon>Craniata</taxon>
        <taxon>Vertebrata</taxon>
        <taxon>Euteleostomi</taxon>
        <taxon>Actinopterygii</taxon>
        <taxon>Neopterygii</taxon>
        <taxon>Teleostei</taxon>
        <taxon>Neoteleostei</taxon>
        <taxon>Acanthomorphata</taxon>
        <taxon>Eupercaria</taxon>
        <taxon>Perciformes</taxon>
        <taxon>Notothenioidei</taxon>
        <taxon>Pogonophryne</taxon>
    </lineage>
</organism>